<evidence type="ECO:0000313" key="2">
    <source>
        <dbReference type="EMBL" id="PWE13677.1"/>
    </source>
</evidence>
<proteinExistence type="predicted"/>
<keyword evidence="1" id="KW-0732">Signal</keyword>
<dbReference type="SUPFAM" id="SSF51556">
    <property type="entry name" value="Metallo-dependent hydrolases"/>
    <property type="match status" value="1"/>
</dbReference>
<dbReference type="InterPro" id="IPR032466">
    <property type="entry name" value="Metal_Hydrolase"/>
</dbReference>
<feature type="signal peptide" evidence="1">
    <location>
        <begin position="1"/>
        <end position="28"/>
    </location>
</feature>
<gene>
    <name evidence="2" type="ORF">DF183_10885</name>
</gene>
<feature type="chain" id="PRO_5015682087" description="Amidohydrolase" evidence="1">
    <location>
        <begin position="29"/>
        <end position="434"/>
    </location>
</feature>
<dbReference type="STRING" id="511.UZ73_14035"/>
<dbReference type="AlphaFoldDB" id="A0A2U2BI74"/>
<dbReference type="EMBL" id="QEXO01000003">
    <property type="protein sequence ID" value="PWE13677.1"/>
    <property type="molecule type" value="Genomic_DNA"/>
</dbReference>
<evidence type="ECO:0000313" key="3">
    <source>
        <dbReference type="Proteomes" id="UP000245216"/>
    </source>
</evidence>
<sequence>MTCHHQNAKTIAGSCLALLAVLQGPAMAQSLEPRLDTSQLYADVHFHASNYAMQGIPLKEYAERYMRGNLQQIVRSTIMPIPLQQRWDGFEQYQAQGPGNQMYGPNYYIGPKADLYYYSFVDAMFAREYERLPPQYQEKLDVMITAFNPMDVYASQHIKRAVLSFPGVFSGVGEFTIHKELVSSKLAGETVEQTKAPSVPLPPDAGDGSKVSLYSESLEYLFKTIEEIGLVAILHNDMYRVEVNYQGELEHAYPDQDYVDGLKHVCGHAPKARVVWAHTGLGRFVKPTQDHLTRVKKVLDACPSWSTDISWDLVQDYMLNPEPGMPSRQDWLNFFKEYKNRILWGSDVVIFTRNRFESTPPISVAPGGLMSPDQYHADLSKMRDFLGELPLDVGNKIRYENYLALFNRAKFSVRAWERENADLNIWDIPTPVHP</sequence>
<reference evidence="2 3" key="2">
    <citation type="submission" date="2018-05" db="EMBL/GenBank/DDBJ databases">
        <authorList>
            <person name="Lanie J.A."/>
            <person name="Ng W.-L."/>
            <person name="Kazmierczak K.M."/>
            <person name="Andrzejewski T.M."/>
            <person name="Davidsen T.M."/>
            <person name="Wayne K.J."/>
            <person name="Tettelin H."/>
            <person name="Glass J.I."/>
            <person name="Rusch D."/>
            <person name="Podicherti R."/>
            <person name="Tsui H.-C.T."/>
            <person name="Winkler M.E."/>
        </authorList>
    </citation>
    <scope>NUCLEOTIDE SEQUENCE [LARGE SCALE GENOMIC DNA]</scope>
    <source>
        <strain evidence="2 3">YBY</strain>
    </source>
</reference>
<dbReference type="Proteomes" id="UP000245216">
    <property type="component" value="Unassembled WGS sequence"/>
</dbReference>
<organism evidence="2 3">
    <name type="scientific">Alcaligenes faecalis</name>
    <dbReference type="NCBI Taxonomy" id="511"/>
    <lineage>
        <taxon>Bacteria</taxon>
        <taxon>Pseudomonadati</taxon>
        <taxon>Pseudomonadota</taxon>
        <taxon>Betaproteobacteria</taxon>
        <taxon>Burkholderiales</taxon>
        <taxon>Alcaligenaceae</taxon>
        <taxon>Alcaligenes</taxon>
    </lineage>
</organism>
<name>A0A2U2BI74_ALCFA</name>
<comment type="caution">
    <text evidence="2">The sequence shown here is derived from an EMBL/GenBank/DDBJ whole genome shotgun (WGS) entry which is preliminary data.</text>
</comment>
<dbReference type="RefSeq" id="WP_109089110.1">
    <property type="nucleotide sequence ID" value="NZ_QEXO01000003.1"/>
</dbReference>
<accession>A0A2U2BI74</accession>
<evidence type="ECO:0000256" key="1">
    <source>
        <dbReference type="SAM" id="SignalP"/>
    </source>
</evidence>
<reference evidence="2 3" key="1">
    <citation type="submission" date="2018-05" db="EMBL/GenBank/DDBJ databases">
        <title>Genome Sequence of an Efficient Indole-Degrading Bacterium, Alcaligenes sp.YBY.</title>
        <authorList>
            <person name="Yang B."/>
        </authorList>
    </citation>
    <scope>NUCLEOTIDE SEQUENCE [LARGE SCALE GENOMIC DNA]</scope>
    <source>
        <strain evidence="2 3">YBY</strain>
    </source>
</reference>
<evidence type="ECO:0008006" key="4">
    <source>
        <dbReference type="Google" id="ProtNLM"/>
    </source>
</evidence>
<protein>
    <recommendedName>
        <fullName evidence="4">Amidohydrolase</fullName>
    </recommendedName>
</protein>
<dbReference type="Gene3D" id="3.20.20.140">
    <property type="entry name" value="Metal-dependent hydrolases"/>
    <property type="match status" value="1"/>
</dbReference>